<evidence type="ECO:0000259" key="7">
    <source>
        <dbReference type="Pfam" id="PF04545"/>
    </source>
</evidence>
<dbReference type="PANTHER" id="PTHR43133:SF52">
    <property type="entry name" value="ECF RNA POLYMERASE SIGMA FACTOR SIGL"/>
    <property type="match status" value="1"/>
</dbReference>
<dbReference type="NCBIfam" id="TIGR02937">
    <property type="entry name" value="sigma70-ECF"/>
    <property type="match status" value="1"/>
</dbReference>
<evidence type="ECO:0000256" key="2">
    <source>
        <dbReference type="ARBA" id="ARBA00023015"/>
    </source>
</evidence>
<protein>
    <submittedName>
        <fullName evidence="8">RNA polymerase sigma-70 factor (ECF subfamily)</fullName>
    </submittedName>
</protein>
<keyword evidence="3" id="KW-0731">Sigma factor</keyword>
<proteinExistence type="inferred from homology"/>
<evidence type="ECO:0000256" key="3">
    <source>
        <dbReference type="ARBA" id="ARBA00023082"/>
    </source>
</evidence>
<dbReference type="InterPro" id="IPR007630">
    <property type="entry name" value="RNA_pol_sigma70_r4"/>
</dbReference>
<keyword evidence="4" id="KW-0238">DNA-binding</keyword>
<dbReference type="InterPro" id="IPR013324">
    <property type="entry name" value="RNA_pol_sigma_r3/r4-like"/>
</dbReference>
<dbReference type="Proteomes" id="UP000246005">
    <property type="component" value="Unassembled WGS sequence"/>
</dbReference>
<dbReference type="GO" id="GO:0006352">
    <property type="term" value="P:DNA-templated transcription initiation"/>
    <property type="evidence" value="ECO:0007669"/>
    <property type="project" value="InterPro"/>
</dbReference>
<dbReference type="InterPro" id="IPR036388">
    <property type="entry name" value="WH-like_DNA-bd_sf"/>
</dbReference>
<dbReference type="GO" id="GO:0003677">
    <property type="term" value="F:DNA binding"/>
    <property type="evidence" value="ECO:0007669"/>
    <property type="project" value="UniProtKB-KW"/>
</dbReference>
<name>A0A316I6L2_9PSEU</name>
<dbReference type="Pfam" id="PF04545">
    <property type="entry name" value="Sigma70_r4"/>
    <property type="match status" value="1"/>
</dbReference>
<dbReference type="SUPFAM" id="SSF88946">
    <property type="entry name" value="Sigma2 domain of RNA polymerase sigma factors"/>
    <property type="match status" value="1"/>
</dbReference>
<dbReference type="InterPro" id="IPR039425">
    <property type="entry name" value="RNA_pol_sigma-70-like"/>
</dbReference>
<dbReference type="Gene3D" id="1.10.1740.10">
    <property type="match status" value="1"/>
</dbReference>
<dbReference type="GO" id="GO:0016987">
    <property type="term" value="F:sigma factor activity"/>
    <property type="evidence" value="ECO:0007669"/>
    <property type="project" value="UniProtKB-KW"/>
</dbReference>
<dbReference type="AlphaFoldDB" id="A0A316I6L2"/>
<comment type="similarity">
    <text evidence="1">Belongs to the sigma-70 factor family. ECF subfamily.</text>
</comment>
<evidence type="ECO:0000256" key="5">
    <source>
        <dbReference type="ARBA" id="ARBA00023163"/>
    </source>
</evidence>
<dbReference type="Gene3D" id="1.10.10.10">
    <property type="entry name" value="Winged helix-like DNA-binding domain superfamily/Winged helix DNA-binding domain"/>
    <property type="match status" value="1"/>
</dbReference>
<evidence type="ECO:0000256" key="1">
    <source>
        <dbReference type="ARBA" id="ARBA00010641"/>
    </source>
</evidence>
<sequence>MSVGRGSISLTRMHDFLRVLYEDHHHCLLNFATRLTGDRAAAEDVVQETFLRAWRHPESFADGSSARGWLITVARNVVIDRVRARTVRPHETAEHEPEPVPDHAQRVVDALLMEAVLASLSYEHRRVLTELYYNDRTYTEAAVCLGVPTGTVKSRTHYALCELRRAFQLEASQILEPRPAG</sequence>
<dbReference type="SUPFAM" id="SSF88659">
    <property type="entry name" value="Sigma3 and sigma4 domains of RNA polymerase sigma factors"/>
    <property type="match status" value="1"/>
</dbReference>
<organism evidence="8 9">
    <name type="scientific">Lentzea atacamensis</name>
    <dbReference type="NCBI Taxonomy" id="531938"/>
    <lineage>
        <taxon>Bacteria</taxon>
        <taxon>Bacillati</taxon>
        <taxon>Actinomycetota</taxon>
        <taxon>Actinomycetes</taxon>
        <taxon>Pseudonocardiales</taxon>
        <taxon>Pseudonocardiaceae</taxon>
        <taxon>Lentzea</taxon>
    </lineage>
</organism>
<dbReference type="PANTHER" id="PTHR43133">
    <property type="entry name" value="RNA POLYMERASE ECF-TYPE SIGMA FACTO"/>
    <property type="match status" value="1"/>
</dbReference>
<reference evidence="8 9" key="1">
    <citation type="submission" date="2018-05" db="EMBL/GenBank/DDBJ databases">
        <title>Genomic Encyclopedia of Type Strains, Phase IV (KMG-IV): sequencing the most valuable type-strain genomes for metagenomic binning, comparative biology and taxonomic classification.</title>
        <authorList>
            <person name="Goeker M."/>
        </authorList>
    </citation>
    <scope>NUCLEOTIDE SEQUENCE [LARGE SCALE GENOMIC DNA]</scope>
    <source>
        <strain evidence="8 9">DSM 45480</strain>
    </source>
</reference>
<dbReference type="Pfam" id="PF04542">
    <property type="entry name" value="Sigma70_r2"/>
    <property type="match status" value="1"/>
</dbReference>
<evidence type="ECO:0000313" key="9">
    <source>
        <dbReference type="Proteomes" id="UP000246005"/>
    </source>
</evidence>
<evidence type="ECO:0000259" key="6">
    <source>
        <dbReference type="Pfam" id="PF04542"/>
    </source>
</evidence>
<evidence type="ECO:0000256" key="4">
    <source>
        <dbReference type="ARBA" id="ARBA00023125"/>
    </source>
</evidence>
<dbReference type="EMBL" id="QGHB01000003">
    <property type="protein sequence ID" value="PWK88158.1"/>
    <property type="molecule type" value="Genomic_DNA"/>
</dbReference>
<feature type="domain" description="RNA polymerase sigma-70 region 4" evidence="7">
    <location>
        <begin position="116"/>
        <end position="164"/>
    </location>
</feature>
<keyword evidence="2" id="KW-0805">Transcription regulation</keyword>
<gene>
    <name evidence="8" type="ORF">C8D88_103354</name>
</gene>
<keyword evidence="5" id="KW-0804">Transcription</keyword>
<dbReference type="InterPro" id="IPR014284">
    <property type="entry name" value="RNA_pol_sigma-70_dom"/>
</dbReference>
<dbReference type="CDD" id="cd06171">
    <property type="entry name" value="Sigma70_r4"/>
    <property type="match status" value="1"/>
</dbReference>
<accession>A0A316I6L2</accession>
<comment type="caution">
    <text evidence="8">The sequence shown here is derived from an EMBL/GenBank/DDBJ whole genome shotgun (WGS) entry which is preliminary data.</text>
</comment>
<dbReference type="InterPro" id="IPR013325">
    <property type="entry name" value="RNA_pol_sigma_r2"/>
</dbReference>
<evidence type="ECO:0000313" key="8">
    <source>
        <dbReference type="EMBL" id="PWK88158.1"/>
    </source>
</evidence>
<dbReference type="InterPro" id="IPR007627">
    <property type="entry name" value="RNA_pol_sigma70_r2"/>
</dbReference>
<feature type="domain" description="RNA polymerase sigma-70 region 2" evidence="6">
    <location>
        <begin position="20"/>
        <end position="86"/>
    </location>
</feature>